<keyword evidence="8" id="KW-0460">Magnesium</keyword>
<dbReference type="RefSeq" id="WP_132244331.1">
    <property type="nucleotide sequence ID" value="NZ_SLZU01000005.1"/>
</dbReference>
<dbReference type="SUPFAM" id="SSF54211">
    <property type="entry name" value="Ribosomal protein S5 domain 2-like"/>
    <property type="match status" value="1"/>
</dbReference>
<dbReference type="PROSITE" id="PS00627">
    <property type="entry name" value="GHMP_KINASES_ATP"/>
    <property type="match status" value="1"/>
</dbReference>
<dbReference type="InterPro" id="IPR020568">
    <property type="entry name" value="Ribosomal_Su5_D2-typ_SF"/>
</dbReference>
<dbReference type="FunFam" id="3.30.230.10:FF:000017">
    <property type="entry name" value="Galactokinase"/>
    <property type="match status" value="1"/>
</dbReference>
<dbReference type="Gene3D" id="3.30.230.10">
    <property type="match status" value="1"/>
</dbReference>
<evidence type="ECO:0000256" key="8">
    <source>
        <dbReference type="ARBA" id="ARBA00022842"/>
    </source>
</evidence>
<evidence type="ECO:0000256" key="5">
    <source>
        <dbReference type="ARBA" id="ARBA00022741"/>
    </source>
</evidence>
<keyword evidence="6 15" id="KW-0418">Kinase</keyword>
<dbReference type="InterPro" id="IPR014721">
    <property type="entry name" value="Ribsml_uS5_D2-typ_fold_subgr"/>
</dbReference>
<keyword evidence="10" id="KW-0119">Carbohydrate metabolism</keyword>
<dbReference type="NCBIfam" id="TIGR00131">
    <property type="entry name" value="gal_kin"/>
    <property type="match status" value="1"/>
</dbReference>
<dbReference type="EC" id="2.7.1.6" evidence="11"/>
<proteinExistence type="inferred from homology"/>
<dbReference type="Pfam" id="PF00288">
    <property type="entry name" value="GHMP_kinases_N"/>
    <property type="match status" value="1"/>
</dbReference>
<sequence length="368" mass="38424">MDETNEDVLRARVAAAYEAHFGMPPEAVAYAPGRVNLLGEHTDYNGGVVLPMPLRLGTAIAAGRGGPAHTLRVASDSFNTEDTRSLSDPASGAWSDYVLGSFANAPGADFTDSGVTAMIASNLPVGAGLSSSAAIEVATLRLADVLFGTQTDAVAVARLAREVENQFVGMPCGIMDQFAVSVGTIGHALYLDTRRLEHRPAPLPKGHTFLVVHSGVAHKLTDDGYATRVAECTAASGALGVGMLSDLGLEDMGRIEALEPPLDRRARHIVTENDRVRRGVEALSQGDVATFARLMIASHRSQSEDYAVSLPQIDALVEGALNAGAIGARLTGGGFGGSIVALVARDQLETLQDSLTTNFPTARILAAI</sequence>
<feature type="domain" description="GHMP kinase C-terminal" evidence="13">
    <location>
        <begin position="281"/>
        <end position="360"/>
    </location>
</feature>
<feature type="domain" description="Galactokinase N-terminal" evidence="14">
    <location>
        <begin position="16"/>
        <end position="63"/>
    </location>
</feature>
<protein>
    <recommendedName>
        <fullName evidence="11">Galactokinase</fullName>
        <ecNumber evidence="11">2.7.1.6</ecNumber>
    </recommendedName>
</protein>
<dbReference type="GO" id="GO:0005829">
    <property type="term" value="C:cytosol"/>
    <property type="evidence" value="ECO:0007669"/>
    <property type="project" value="TreeGrafter"/>
</dbReference>
<evidence type="ECO:0000256" key="7">
    <source>
        <dbReference type="ARBA" id="ARBA00022840"/>
    </source>
</evidence>
<dbReference type="GO" id="GO:0004335">
    <property type="term" value="F:galactokinase activity"/>
    <property type="evidence" value="ECO:0007669"/>
    <property type="project" value="UniProtKB-UniRule"/>
</dbReference>
<dbReference type="PRINTS" id="PR00473">
    <property type="entry name" value="GALCTOKINASE"/>
</dbReference>
<evidence type="ECO:0000259" key="14">
    <source>
        <dbReference type="Pfam" id="PF10509"/>
    </source>
</evidence>
<evidence type="ECO:0000256" key="11">
    <source>
        <dbReference type="NCBIfam" id="TIGR00131"/>
    </source>
</evidence>
<dbReference type="Proteomes" id="UP000295696">
    <property type="component" value="Unassembled WGS sequence"/>
</dbReference>
<keyword evidence="7" id="KW-0067">ATP-binding</keyword>
<evidence type="ECO:0000256" key="1">
    <source>
        <dbReference type="ARBA" id="ARBA00006566"/>
    </source>
</evidence>
<dbReference type="FunFam" id="3.30.70.890:FF:000001">
    <property type="entry name" value="Galactokinase"/>
    <property type="match status" value="1"/>
</dbReference>
<dbReference type="InterPro" id="IPR006206">
    <property type="entry name" value="Mevalonate/galactokinase"/>
</dbReference>
<dbReference type="EMBL" id="SLZU01000005">
    <property type="protein sequence ID" value="TCS64538.1"/>
    <property type="molecule type" value="Genomic_DNA"/>
</dbReference>
<dbReference type="SUPFAM" id="SSF55060">
    <property type="entry name" value="GHMP Kinase, C-terminal domain"/>
    <property type="match status" value="1"/>
</dbReference>
<reference evidence="15 16" key="1">
    <citation type="submission" date="2019-03" db="EMBL/GenBank/DDBJ databases">
        <title>Genomic Encyclopedia of Type Strains, Phase IV (KMG-IV): sequencing the most valuable type-strain genomes for metagenomic binning, comparative biology and taxonomic classification.</title>
        <authorList>
            <person name="Goeker M."/>
        </authorList>
    </citation>
    <scope>NUCLEOTIDE SEQUENCE [LARGE SCALE GENOMIC DNA]</scope>
    <source>
        <strain evidence="15 16">DSM 104836</strain>
    </source>
</reference>
<name>A0A4R3JEP2_9RHOB</name>
<gene>
    <name evidence="15" type="ORF">EDD52_10599</name>
</gene>
<evidence type="ECO:0000313" key="16">
    <source>
        <dbReference type="Proteomes" id="UP000295696"/>
    </source>
</evidence>
<evidence type="ECO:0000259" key="12">
    <source>
        <dbReference type="Pfam" id="PF00288"/>
    </source>
</evidence>
<dbReference type="InterPro" id="IPR006204">
    <property type="entry name" value="GHMP_kinase_N_dom"/>
</dbReference>
<keyword evidence="9" id="KW-0299">Galactose metabolism</keyword>
<dbReference type="InterPro" id="IPR036554">
    <property type="entry name" value="GHMP_kinase_C_sf"/>
</dbReference>
<dbReference type="InterPro" id="IPR019539">
    <property type="entry name" value="GalKase_N"/>
</dbReference>
<dbReference type="AlphaFoldDB" id="A0A4R3JEP2"/>
<evidence type="ECO:0000256" key="2">
    <source>
        <dbReference type="ARBA" id="ARBA00022490"/>
    </source>
</evidence>
<dbReference type="GO" id="GO:0005524">
    <property type="term" value="F:ATP binding"/>
    <property type="evidence" value="ECO:0007669"/>
    <property type="project" value="UniProtKB-UniRule"/>
</dbReference>
<dbReference type="OrthoDB" id="250531at2"/>
<dbReference type="PRINTS" id="PR00959">
    <property type="entry name" value="MEVGALKINASE"/>
</dbReference>
<keyword evidence="16" id="KW-1185">Reference proteome</keyword>
<dbReference type="PIRSF" id="PIRSF000530">
    <property type="entry name" value="Galactokinase"/>
    <property type="match status" value="1"/>
</dbReference>
<organism evidence="15 16">
    <name type="scientific">Primorskyibacter sedentarius</name>
    <dbReference type="NCBI Taxonomy" id="745311"/>
    <lineage>
        <taxon>Bacteria</taxon>
        <taxon>Pseudomonadati</taxon>
        <taxon>Pseudomonadota</taxon>
        <taxon>Alphaproteobacteria</taxon>
        <taxon>Rhodobacterales</taxon>
        <taxon>Roseobacteraceae</taxon>
        <taxon>Primorskyibacter</taxon>
    </lineage>
</organism>
<evidence type="ECO:0000256" key="3">
    <source>
        <dbReference type="ARBA" id="ARBA00022679"/>
    </source>
</evidence>
<dbReference type="InterPro" id="IPR000705">
    <property type="entry name" value="Galactokinase"/>
</dbReference>
<evidence type="ECO:0000313" key="15">
    <source>
        <dbReference type="EMBL" id="TCS64538.1"/>
    </source>
</evidence>
<evidence type="ECO:0000259" key="13">
    <source>
        <dbReference type="Pfam" id="PF08544"/>
    </source>
</evidence>
<dbReference type="Gene3D" id="3.30.70.890">
    <property type="entry name" value="GHMP kinase, C-terminal domain"/>
    <property type="match status" value="1"/>
</dbReference>
<evidence type="ECO:0000256" key="9">
    <source>
        <dbReference type="ARBA" id="ARBA00023144"/>
    </source>
</evidence>
<keyword evidence="4" id="KW-0479">Metal-binding</keyword>
<keyword evidence="2" id="KW-0963">Cytoplasm</keyword>
<dbReference type="PANTHER" id="PTHR10457">
    <property type="entry name" value="MEVALONATE KINASE/GALACTOKINASE"/>
    <property type="match status" value="1"/>
</dbReference>
<accession>A0A4R3JEP2</accession>
<evidence type="ECO:0000256" key="10">
    <source>
        <dbReference type="ARBA" id="ARBA00023277"/>
    </source>
</evidence>
<dbReference type="PANTHER" id="PTHR10457:SF7">
    <property type="entry name" value="GALACTOKINASE-RELATED"/>
    <property type="match status" value="1"/>
</dbReference>
<dbReference type="GO" id="GO:0006012">
    <property type="term" value="P:galactose metabolic process"/>
    <property type="evidence" value="ECO:0007669"/>
    <property type="project" value="UniProtKB-UniRule"/>
</dbReference>
<comment type="similarity">
    <text evidence="1">Belongs to the GHMP kinase family. GalK subfamily.</text>
</comment>
<keyword evidence="3" id="KW-0808">Transferase</keyword>
<dbReference type="InterPro" id="IPR006203">
    <property type="entry name" value="GHMP_knse_ATP-bd_CS"/>
</dbReference>
<comment type="caution">
    <text evidence="15">The sequence shown here is derived from an EMBL/GenBank/DDBJ whole genome shotgun (WGS) entry which is preliminary data.</text>
</comment>
<dbReference type="Pfam" id="PF10509">
    <property type="entry name" value="GalKase_gal_bdg"/>
    <property type="match status" value="1"/>
</dbReference>
<dbReference type="Pfam" id="PF08544">
    <property type="entry name" value="GHMP_kinases_C"/>
    <property type="match status" value="1"/>
</dbReference>
<evidence type="ECO:0000256" key="6">
    <source>
        <dbReference type="ARBA" id="ARBA00022777"/>
    </source>
</evidence>
<keyword evidence="5" id="KW-0547">Nucleotide-binding</keyword>
<feature type="domain" description="GHMP kinase N-terminal" evidence="12">
    <location>
        <begin position="111"/>
        <end position="183"/>
    </location>
</feature>
<evidence type="ECO:0000256" key="4">
    <source>
        <dbReference type="ARBA" id="ARBA00022723"/>
    </source>
</evidence>
<dbReference type="InterPro" id="IPR013750">
    <property type="entry name" value="GHMP_kinase_C_dom"/>
</dbReference>
<dbReference type="GO" id="GO:0046872">
    <property type="term" value="F:metal ion binding"/>
    <property type="evidence" value="ECO:0007669"/>
    <property type="project" value="UniProtKB-KW"/>
</dbReference>